<gene>
    <name evidence="3" type="ORF">TrRE_jg1996</name>
</gene>
<dbReference type="InterPro" id="IPR000008">
    <property type="entry name" value="C2_dom"/>
</dbReference>
<evidence type="ECO:0000259" key="2">
    <source>
        <dbReference type="PROSITE" id="PS50004"/>
    </source>
</evidence>
<dbReference type="PROSITE" id="PS50096">
    <property type="entry name" value="IQ"/>
    <property type="match status" value="1"/>
</dbReference>
<reference evidence="3" key="1">
    <citation type="submission" date="2022-07" db="EMBL/GenBank/DDBJ databases">
        <title>Genome analysis of Parmales, a sister group of diatoms, reveals the evolutionary specialization of diatoms from phago-mixotrophs to photoautotrophs.</title>
        <authorList>
            <person name="Ban H."/>
            <person name="Sato S."/>
            <person name="Yoshikawa S."/>
            <person name="Kazumasa Y."/>
            <person name="Nakamura Y."/>
            <person name="Ichinomiya M."/>
            <person name="Saitoh K."/>
            <person name="Sato N."/>
            <person name="Blanc-Mathieu R."/>
            <person name="Endo H."/>
            <person name="Kuwata A."/>
            <person name="Ogata H."/>
        </authorList>
    </citation>
    <scope>NUCLEOTIDE SEQUENCE</scope>
</reference>
<feature type="region of interest" description="Disordered" evidence="1">
    <location>
        <begin position="30"/>
        <end position="69"/>
    </location>
</feature>
<protein>
    <recommendedName>
        <fullName evidence="2">C2 domain-containing protein</fullName>
    </recommendedName>
</protein>
<dbReference type="CDD" id="cd00030">
    <property type="entry name" value="C2"/>
    <property type="match status" value="1"/>
</dbReference>
<evidence type="ECO:0000256" key="1">
    <source>
        <dbReference type="SAM" id="MobiDB-lite"/>
    </source>
</evidence>
<keyword evidence="4" id="KW-1185">Reference proteome</keyword>
<dbReference type="OrthoDB" id="270970at2759"/>
<feature type="region of interest" description="Disordered" evidence="1">
    <location>
        <begin position="661"/>
        <end position="738"/>
    </location>
</feature>
<name>A0A9W7CL99_9STRA</name>
<proteinExistence type="predicted"/>
<feature type="domain" description="C2" evidence="2">
    <location>
        <begin position="369"/>
        <end position="491"/>
    </location>
</feature>
<dbReference type="Pfam" id="PF00168">
    <property type="entry name" value="C2"/>
    <property type="match status" value="1"/>
</dbReference>
<dbReference type="SMART" id="SM00239">
    <property type="entry name" value="C2"/>
    <property type="match status" value="1"/>
</dbReference>
<sequence>MDLLSAELDKVLSDGDGLLNVDVSMPQMSSGGAFHLSSTSPGNNRPSDNATIVPKHNHGNYTQSLPRLSSRERIQKYTTDRFMSSESRALLRKFAGEKQLEDVRQVVEEDDKAETILKGLKAGMTGSNNPGGLWKRIDGDESQQQSKVKKWVRIYEERVGKMYEKHRCRVGGGGIGPASDHNQEFSVEDFDIARLESIDVEEQYKKEKAVQMVRGDSVALDGLATPGLLYQPKFTAPQRLPFGSKRNKYCEICGQSCTVQQTIGIPTTLVVRSSSPVNLDIGCLYCSAVFHAGCISTACPDPANFCCTDCVFEINYSKKHFEKEKLMIYEHHLEQYYATLIVAKWRSRVCKTRYITMKRFLIRLQAMARAFKLRHSFKQMRRQKPRPLRVHIISGSNLCPSDYDNGLSDPYVIITVLDEKDRQIWKWETDPQFDTLNPKFDYDCIIPGCPGTSKIVITVVDHDDNRHQALGQGYVHLNPRPTQETWKSGGQFRIEMDEVFYMPKTKEGVDMRLDTDNPAITPQGTILLEIKPMDGIINNCGYLMGPPLDDEAVNASYQKADLSRSRKCWALLAEHKIYVYSMFGLIKERLLLDLKHCAYTYSESRQLITLTSQKNGSEYAFSVPRHDERDRWRMAVECSYDLYVNKRDPTSTERMACAIGLMKRGRGGGKTPKGTPSRKLGRGGKKHERRSRSKRSVSMHTSAENARKNLEIATPTEKGDGEQPEGAAMPLITPMNHPSKRVTIDGNLGKKAVEPSNMTLKEFQTMKKSQSSQAFFGEGEGIPEEPPGTADSERELKEGLKKGRPEKSEKARFPGLQRKASTSSALFGSVTHKPNAPSAKDFKFNSKKKKPHL</sequence>
<dbReference type="Gene3D" id="2.60.40.150">
    <property type="entry name" value="C2 domain"/>
    <property type="match status" value="1"/>
</dbReference>
<accession>A0A9W7CL99</accession>
<feature type="compositionally biased region" description="Polar residues" evidence="1">
    <location>
        <begin position="30"/>
        <end position="50"/>
    </location>
</feature>
<dbReference type="SUPFAM" id="SSF49562">
    <property type="entry name" value="C2 domain (Calcium/lipid-binding domain, CaLB)"/>
    <property type="match status" value="1"/>
</dbReference>
<feature type="compositionally biased region" description="Basic residues" evidence="1">
    <location>
        <begin position="679"/>
        <end position="697"/>
    </location>
</feature>
<organism evidence="3 4">
    <name type="scientific">Triparma retinervis</name>
    <dbReference type="NCBI Taxonomy" id="2557542"/>
    <lineage>
        <taxon>Eukaryota</taxon>
        <taxon>Sar</taxon>
        <taxon>Stramenopiles</taxon>
        <taxon>Ochrophyta</taxon>
        <taxon>Bolidophyceae</taxon>
        <taxon>Parmales</taxon>
        <taxon>Triparmaceae</taxon>
        <taxon>Triparma</taxon>
    </lineage>
</organism>
<dbReference type="EMBL" id="BRXZ01000170">
    <property type="protein sequence ID" value="GMI06646.1"/>
    <property type="molecule type" value="Genomic_DNA"/>
</dbReference>
<dbReference type="PROSITE" id="PS50004">
    <property type="entry name" value="C2"/>
    <property type="match status" value="1"/>
</dbReference>
<evidence type="ECO:0000313" key="3">
    <source>
        <dbReference type="EMBL" id="GMI06646.1"/>
    </source>
</evidence>
<evidence type="ECO:0000313" key="4">
    <source>
        <dbReference type="Proteomes" id="UP001165082"/>
    </source>
</evidence>
<dbReference type="AlphaFoldDB" id="A0A9W7CL99"/>
<dbReference type="InterPro" id="IPR035892">
    <property type="entry name" value="C2_domain_sf"/>
</dbReference>
<dbReference type="Proteomes" id="UP001165082">
    <property type="component" value="Unassembled WGS sequence"/>
</dbReference>
<feature type="compositionally biased region" description="Basic and acidic residues" evidence="1">
    <location>
        <begin position="791"/>
        <end position="812"/>
    </location>
</feature>
<comment type="caution">
    <text evidence="3">The sequence shown here is derived from an EMBL/GenBank/DDBJ whole genome shotgun (WGS) entry which is preliminary data.</text>
</comment>
<feature type="region of interest" description="Disordered" evidence="1">
    <location>
        <begin position="765"/>
        <end position="853"/>
    </location>
</feature>